<dbReference type="STRING" id="1798475.A2837_02075"/>
<keyword evidence="2" id="KW-0699">rRNA-binding</keyword>
<dbReference type="Gene3D" id="3.10.430.100">
    <property type="entry name" value="Ribosomal protein L9, C-terminal domain"/>
    <property type="match status" value="1"/>
</dbReference>
<dbReference type="InterPro" id="IPR020070">
    <property type="entry name" value="Ribosomal_bL9_N"/>
</dbReference>
<keyword evidence="3" id="KW-0694">RNA-binding</keyword>
<dbReference type="GO" id="GO:0003735">
    <property type="term" value="F:structural constituent of ribosome"/>
    <property type="evidence" value="ECO:0007669"/>
    <property type="project" value="InterPro"/>
</dbReference>
<dbReference type="PANTHER" id="PTHR21368">
    <property type="entry name" value="50S RIBOSOMAL PROTEIN L9"/>
    <property type="match status" value="1"/>
</dbReference>
<dbReference type="NCBIfam" id="TIGR00158">
    <property type="entry name" value="L9"/>
    <property type="match status" value="1"/>
</dbReference>
<dbReference type="InterPro" id="IPR020069">
    <property type="entry name" value="Ribosomal_bL9_C"/>
</dbReference>
<protein>
    <recommendedName>
        <fullName evidence="6">Large ribosomal subunit protein bL9</fullName>
    </recommendedName>
    <alternativeName>
        <fullName evidence="7">50S ribosomal protein L9</fullName>
    </alternativeName>
</protein>
<name>A0A1F6BYE3_9BACT</name>
<evidence type="ECO:0000256" key="5">
    <source>
        <dbReference type="ARBA" id="ARBA00023274"/>
    </source>
</evidence>
<dbReference type="Pfam" id="PF01281">
    <property type="entry name" value="Ribosomal_L9_N"/>
    <property type="match status" value="1"/>
</dbReference>
<evidence type="ECO:0000259" key="8">
    <source>
        <dbReference type="Pfam" id="PF01281"/>
    </source>
</evidence>
<dbReference type="GO" id="GO:0005840">
    <property type="term" value="C:ribosome"/>
    <property type="evidence" value="ECO:0007669"/>
    <property type="project" value="UniProtKB-KW"/>
</dbReference>
<dbReference type="Proteomes" id="UP000176322">
    <property type="component" value="Unassembled WGS sequence"/>
</dbReference>
<evidence type="ECO:0000259" key="9">
    <source>
        <dbReference type="Pfam" id="PF03948"/>
    </source>
</evidence>
<dbReference type="GO" id="GO:1990904">
    <property type="term" value="C:ribonucleoprotein complex"/>
    <property type="evidence" value="ECO:0007669"/>
    <property type="project" value="UniProtKB-KW"/>
</dbReference>
<dbReference type="SUPFAM" id="SSF55658">
    <property type="entry name" value="L9 N-domain-like"/>
    <property type="match status" value="1"/>
</dbReference>
<evidence type="ECO:0000256" key="6">
    <source>
        <dbReference type="ARBA" id="ARBA00035292"/>
    </source>
</evidence>
<organism evidence="10 11">
    <name type="scientific">Candidatus Kaiserbacteria bacterium RIFCSPHIGHO2_01_FULL_46_22</name>
    <dbReference type="NCBI Taxonomy" id="1798475"/>
    <lineage>
        <taxon>Bacteria</taxon>
        <taxon>Candidatus Kaiseribacteriota</taxon>
    </lineage>
</organism>
<dbReference type="InterPro" id="IPR036935">
    <property type="entry name" value="Ribosomal_bL9_N_sf"/>
</dbReference>
<dbReference type="GO" id="GO:0019843">
    <property type="term" value="F:rRNA binding"/>
    <property type="evidence" value="ECO:0007669"/>
    <property type="project" value="UniProtKB-KW"/>
</dbReference>
<dbReference type="InterPro" id="IPR036791">
    <property type="entry name" value="Ribosomal_bL9_C_sf"/>
</dbReference>
<sequence>MKVILLRDVAKIGRKGEIVSVPDGYAQNQLIPKGQAKPATTENLKTALRTNENAQKAESEAETRFFALKAALNDQVITISGLKNDNGHLFAAIKPEMIVEAAKAAGHILTPFTIEIGEAIKTTGQHSIQLVLKNHRFPFNINVE</sequence>
<keyword evidence="4 10" id="KW-0689">Ribosomal protein</keyword>
<evidence type="ECO:0000256" key="7">
    <source>
        <dbReference type="ARBA" id="ARBA00035456"/>
    </source>
</evidence>
<dbReference type="InterPro" id="IPR009027">
    <property type="entry name" value="Ribosomal_bL9/RNase_H1_N"/>
</dbReference>
<feature type="domain" description="Ribosomal protein L9" evidence="8">
    <location>
        <begin position="1"/>
        <end position="46"/>
    </location>
</feature>
<reference evidence="10 11" key="1">
    <citation type="journal article" date="2016" name="Nat. Commun.">
        <title>Thousands of microbial genomes shed light on interconnected biogeochemical processes in an aquifer system.</title>
        <authorList>
            <person name="Anantharaman K."/>
            <person name="Brown C.T."/>
            <person name="Hug L.A."/>
            <person name="Sharon I."/>
            <person name="Castelle C.J."/>
            <person name="Probst A.J."/>
            <person name="Thomas B.C."/>
            <person name="Singh A."/>
            <person name="Wilkins M.J."/>
            <person name="Karaoz U."/>
            <person name="Brodie E.L."/>
            <person name="Williams K.H."/>
            <person name="Hubbard S.S."/>
            <person name="Banfield J.F."/>
        </authorList>
    </citation>
    <scope>NUCLEOTIDE SEQUENCE [LARGE SCALE GENOMIC DNA]</scope>
</reference>
<evidence type="ECO:0000313" key="10">
    <source>
        <dbReference type="EMBL" id="OGG41975.1"/>
    </source>
</evidence>
<comment type="similarity">
    <text evidence="1">Belongs to the bacterial ribosomal protein bL9 family.</text>
</comment>
<dbReference type="GO" id="GO:0006412">
    <property type="term" value="P:translation"/>
    <property type="evidence" value="ECO:0007669"/>
    <property type="project" value="InterPro"/>
</dbReference>
<keyword evidence="5" id="KW-0687">Ribonucleoprotein</keyword>
<evidence type="ECO:0000256" key="4">
    <source>
        <dbReference type="ARBA" id="ARBA00022980"/>
    </source>
</evidence>
<dbReference type="SUPFAM" id="SSF55653">
    <property type="entry name" value="Ribosomal protein L9 C-domain"/>
    <property type="match status" value="1"/>
</dbReference>
<feature type="domain" description="Large ribosomal subunit protein bL9 C-terminal" evidence="9">
    <location>
        <begin position="67"/>
        <end position="134"/>
    </location>
</feature>
<dbReference type="EMBL" id="MFKO01000002">
    <property type="protein sequence ID" value="OGG41975.1"/>
    <property type="molecule type" value="Genomic_DNA"/>
</dbReference>
<proteinExistence type="inferred from homology"/>
<dbReference type="Gene3D" id="3.40.5.10">
    <property type="entry name" value="Ribosomal protein L9, N-terminal domain"/>
    <property type="match status" value="1"/>
</dbReference>
<accession>A0A1F6BYE3</accession>
<gene>
    <name evidence="10" type="ORF">A2837_02075</name>
</gene>
<evidence type="ECO:0000313" key="11">
    <source>
        <dbReference type="Proteomes" id="UP000176322"/>
    </source>
</evidence>
<dbReference type="AlphaFoldDB" id="A0A1F6BYE3"/>
<evidence type="ECO:0000256" key="2">
    <source>
        <dbReference type="ARBA" id="ARBA00022730"/>
    </source>
</evidence>
<evidence type="ECO:0000256" key="1">
    <source>
        <dbReference type="ARBA" id="ARBA00010605"/>
    </source>
</evidence>
<dbReference type="Pfam" id="PF03948">
    <property type="entry name" value="Ribosomal_L9_C"/>
    <property type="match status" value="1"/>
</dbReference>
<comment type="caution">
    <text evidence="10">The sequence shown here is derived from an EMBL/GenBank/DDBJ whole genome shotgun (WGS) entry which is preliminary data.</text>
</comment>
<evidence type="ECO:0000256" key="3">
    <source>
        <dbReference type="ARBA" id="ARBA00022884"/>
    </source>
</evidence>
<dbReference type="InterPro" id="IPR020594">
    <property type="entry name" value="Ribosomal_bL9_bac/chp"/>
</dbReference>
<dbReference type="InterPro" id="IPR000244">
    <property type="entry name" value="Ribosomal_bL9"/>
</dbReference>